<evidence type="ECO:0000313" key="3">
    <source>
        <dbReference type="Proteomes" id="UP001235343"/>
    </source>
</evidence>
<keyword evidence="1" id="KW-0812">Transmembrane</keyword>
<keyword evidence="1" id="KW-1133">Transmembrane helix</keyword>
<name>A0ABT7L8Q7_9BACI</name>
<evidence type="ECO:0000256" key="1">
    <source>
        <dbReference type="SAM" id="Phobius"/>
    </source>
</evidence>
<dbReference type="Proteomes" id="UP001235343">
    <property type="component" value="Unassembled WGS sequence"/>
</dbReference>
<evidence type="ECO:0000313" key="2">
    <source>
        <dbReference type="EMBL" id="MDL4842252.1"/>
    </source>
</evidence>
<gene>
    <name evidence="2" type="ORF">QQS35_17575</name>
</gene>
<feature type="transmembrane region" description="Helical" evidence="1">
    <location>
        <begin position="51"/>
        <end position="69"/>
    </location>
</feature>
<keyword evidence="3" id="KW-1185">Reference proteome</keyword>
<dbReference type="EMBL" id="JASTZU010000058">
    <property type="protein sequence ID" value="MDL4842252.1"/>
    <property type="molecule type" value="Genomic_DNA"/>
</dbReference>
<sequence length="70" mass="8021">MDFIIESMTLPIDNLLGMLLYAILYMLSTGLIVGLSLRFIPNRIPYGIKNVILGFAVFLSLFIWWLTIIK</sequence>
<dbReference type="RefSeq" id="WP_285933535.1">
    <property type="nucleotide sequence ID" value="NZ_JASTZU010000058.1"/>
</dbReference>
<proteinExistence type="predicted"/>
<comment type="caution">
    <text evidence="2">The sequence shown here is derived from an EMBL/GenBank/DDBJ whole genome shotgun (WGS) entry which is preliminary data.</text>
</comment>
<reference evidence="2 3" key="1">
    <citation type="submission" date="2023-06" db="EMBL/GenBank/DDBJ databases">
        <title>Aquibacillus rhizosphaerae LR5S19.</title>
        <authorList>
            <person name="Sun J.-Q."/>
        </authorList>
    </citation>
    <scope>NUCLEOTIDE SEQUENCE [LARGE SCALE GENOMIC DNA]</scope>
    <source>
        <strain evidence="2 3">LR5S19</strain>
    </source>
</reference>
<organism evidence="2 3">
    <name type="scientific">Aquibacillus rhizosphaerae</name>
    <dbReference type="NCBI Taxonomy" id="3051431"/>
    <lineage>
        <taxon>Bacteria</taxon>
        <taxon>Bacillati</taxon>
        <taxon>Bacillota</taxon>
        <taxon>Bacilli</taxon>
        <taxon>Bacillales</taxon>
        <taxon>Bacillaceae</taxon>
        <taxon>Aquibacillus</taxon>
    </lineage>
</organism>
<keyword evidence="1" id="KW-0472">Membrane</keyword>
<protein>
    <submittedName>
        <fullName evidence="2">Uncharacterized protein</fullName>
    </submittedName>
</protein>
<accession>A0ABT7L8Q7</accession>
<feature type="transmembrane region" description="Helical" evidence="1">
    <location>
        <begin position="18"/>
        <end position="39"/>
    </location>
</feature>